<reference evidence="2" key="1">
    <citation type="submission" date="2023-05" db="EMBL/GenBank/DDBJ databases">
        <authorList>
            <person name="Stuckert A."/>
        </authorList>
    </citation>
    <scope>NUCLEOTIDE SEQUENCE</scope>
</reference>
<feature type="domain" description="REJ" evidence="1">
    <location>
        <begin position="1"/>
        <end position="35"/>
    </location>
</feature>
<evidence type="ECO:0000313" key="3">
    <source>
        <dbReference type="Proteomes" id="UP001162483"/>
    </source>
</evidence>
<dbReference type="EMBL" id="CATNWA010020646">
    <property type="protein sequence ID" value="CAI9619293.1"/>
    <property type="molecule type" value="Genomic_DNA"/>
</dbReference>
<comment type="caution">
    <text evidence="2">The sequence shown here is derived from an EMBL/GenBank/DDBJ whole genome shotgun (WGS) entry which is preliminary data.</text>
</comment>
<dbReference type="PROSITE" id="PS51111">
    <property type="entry name" value="REJ"/>
    <property type="match status" value="1"/>
</dbReference>
<keyword evidence="3" id="KW-1185">Reference proteome</keyword>
<evidence type="ECO:0000259" key="1">
    <source>
        <dbReference type="PROSITE" id="PS51111"/>
    </source>
</evidence>
<feature type="non-terminal residue" evidence="2">
    <location>
        <position position="35"/>
    </location>
</feature>
<organism evidence="2 3">
    <name type="scientific">Staurois parvus</name>
    <dbReference type="NCBI Taxonomy" id="386267"/>
    <lineage>
        <taxon>Eukaryota</taxon>
        <taxon>Metazoa</taxon>
        <taxon>Chordata</taxon>
        <taxon>Craniata</taxon>
        <taxon>Vertebrata</taxon>
        <taxon>Euteleostomi</taxon>
        <taxon>Amphibia</taxon>
        <taxon>Batrachia</taxon>
        <taxon>Anura</taxon>
        <taxon>Neobatrachia</taxon>
        <taxon>Ranoidea</taxon>
        <taxon>Ranidae</taxon>
        <taxon>Staurois</taxon>
    </lineage>
</organism>
<dbReference type="InterPro" id="IPR014010">
    <property type="entry name" value="REJ_dom"/>
</dbReference>
<evidence type="ECO:0000313" key="2">
    <source>
        <dbReference type="EMBL" id="CAI9619293.1"/>
    </source>
</evidence>
<dbReference type="Proteomes" id="UP001162483">
    <property type="component" value="Unassembled WGS sequence"/>
</dbReference>
<name>A0ABN9HI05_9NEOB</name>
<accession>A0ABN9HI05</accession>
<proteinExistence type="predicted"/>
<gene>
    <name evidence="2" type="ORF">SPARVUS_LOCUS15814633</name>
</gene>
<protein>
    <recommendedName>
        <fullName evidence="1">REJ domain-containing protein</fullName>
    </recommendedName>
</protein>
<sequence length="35" mass="3746">MSCQSAPAHIHAIAVHLHIIGVSCFSDSNPFNPLM</sequence>